<sequence length="362" mass="39065">MSLNLDQQTTYTLRPGSSLQPGDSSSDAAQFHLVSRQLPRTTTKLSREILDSGTGLRARLATTNQPPALSKKPLVLEGDSPDQKTTCTYEGDFELLSTDAQENDDVECVLIYDHENCAFVVERLASAVAVRSATLQGGSAAPAVSGMLALPERQHDPAGEDEDEEEEDEDELAKELEGMLDDGSDFVDPPVSAATSTQSVLRRKQPSPDDQLNMELEQALLDDVPSDDDDFEEVDATQFAAPPINAHADLSDDDDDDDMAFEEVNLPASARMSPGDSVLVRPMSDDLLIDDDDFGDFEEVGSPRTAQSGAFDEALFGDSVGSTPITGDSAADRMPPVSASRSESIDEFDDLDFDLARNIEHS</sequence>
<feature type="region of interest" description="Disordered" evidence="1">
    <location>
        <begin position="236"/>
        <end position="258"/>
    </location>
</feature>
<dbReference type="EMBL" id="JANBUM010000207">
    <property type="protein sequence ID" value="KAJ2781527.1"/>
    <property type="molecule type" value="Genomic_DNA"/>
</dbReference>
<feature type="region of interest" description="Disordered" evidence="1">
    <location>
        <begin position="63"/>
        <end position="82"/>
    </location>
</feature>
<feature type="region of interest" description="Disordered" evidence="1">
    <location>
        <begin position="1"/>
        <end position="27"/>
    </location>
</feature>
<gene>
    <name evidence="2" type="ORF">GGI15_003199</name>
</gene>
<feature type="region of interest" description="Disordered" evidence="1">
    <location>
        <begin position="153"/>
        <end position="210"/>
    </location>
</feature>
<organism evidence="2 3">
    <name type="scientific">Coemansia interrupta</name>
    <dbReference type="NCBI Taxonomy" id="1126814"/>
    <lineage>
        <taxon>Eukaryota</taxon>
        <taxon>Fungi</taxon>
        <taxon>Fungi incertae sedis</taxon>
        <taxon>Zoopagomycota</taxon>
        <taxon>Kickxellomycotina</taxon>
        <taxon>Kickxellomycetes</taxon>
        <taxon>Kickxellales</taxon>
        <taxon>Kickxellaceae</taxon>
        <taxon>Coemansia</taxon>
    </lineage>
</organism>
<protein>
    <submittedName>
        <fullName evidence="2">Uncharacterized protein</fullName>
    </submittedName>
</protein>
<evidence type="ECO:0000256" key="1">
    <source>
        <dbReference type="SAM" id="MobiDB-lite"/>
    </source>
</evidence>
<feature type="region of interest" description="Disordered" evidence="1">
    <location>
        <begin position="290"/>
        <end position="345"/>
    </location>
</feature>
<dbReference type="Proteomes" id="UP001140172">
    <property type="component" value="Unassembled WGS sequence"/>
</dbReference>
<keyword evidence="3" id="KW-1185">Reference proteome</keyword>
<name>A0A9W8HGH9_9FUNG</name>
<evidence type="ECO:0000313" key="3">
    <source>
        <dbReference type="Proteomes" id="UP001140172"/>
    </source>
</evidence>
<comment type="caution">
    <text evidence="2">The sequence shown here is derived from an EMBL/GenBank/DDBJ whole genome shotgun (WGS) entry which is preliminary data.</text>
</comment>
<feature type="compositionally biased region" description="Acidic residues" evidence="1">
    <location>
        <begin position="159"/>
        <end position="185"/>
    </location>
</feature>
<proteinExistence type="predicted"/>
<dbReference type="AlphaFoldDB" id="A0A9W8HGH9"/>
<dbReference type="OrthoDB" id="125903at2759"/>
<evidence type="ECO:0000313" key="2">
    <source>
        <dbReference type="EMBL" id="KAJ2781527.1"/>
    </source>
</evidence>
<accession>A0A9W8HGH9</accession>
<reference evidence="2" key="1">
    <citation type="submission" date="2022-07" db="EMBL/GenBank/DDBJ databases">
        <title>Phylogenomic reconstructions and comparative analyses of Kickxellomycotina fungi.</title>
        <authorList>
            <person name="Reynolds N.K."/>
            <person name="Stajich J.E."/>
            <person name="Barry K."/>
            <person name="Grigoriev I.V."/>
            <person name="Crous P."/>
            <person name="Smith M.E."/>
        </authorList>
    </citation>
    <scope>NUCLEOTIDE SEQUENCE</scope>
    <source>
        <strain evidence="2">BCRC 34489</strain>
    </source>
</reference>
<feature type="compositionally biased region" description="Acidic residues" evidence="1">
    <location>
        <begin position="290"/>
        <end position="299"/>
    </location>
</feature>